<name>A0A0R3T2C3_RODNA</name>
<feature type="transmembrane region" description="Helical" evidence="1">
    <location>
        <begin position="45"/>
        <end position="69"/>
    </location>
</feature>
<evidence type="ECO:0000313" key="4">
    <source>
        <dbReference type="WBParaSite" id="HNAJ_0000107501-mRNA-1"/>
    </source>
</evidence>
<reference evidence="2 3" key="2">
    <citation type="submission" date="2018-11" db="EMBL/GenBank/DDBJ databases">
        <authorList>
            <consortium name="Pathogen Informatics"/>
        </authorList>
    </citation>
    <scope>NUCLEOTIDE SEQUENCE [LARGE SCALE GENOMIC DNA]</scope>
</reference>
<dbReference type="WBParaSite" id="HNAJ_0000107501-mRNA-1">
    <property type="protein sequence ID" value="HNAJ_0000107501-mRNA-1"/>
    <property type="gene ID" value="HNAJ_0000107501"/>
</dbReference>
<organism evidence="4">
    <name type="scientific">Rodentolepis nana</name>
    <name type="common">Dwarf tapeworm</name>
    <name type="synonym">Hymenolepis nana</name>
    <dbReference type="NCBI Taxonomy" id="102285"/>
    <lineage>
        <taxon>Eukaryota</taxon>
        <taxon>Metazoa</taxon>
        <taxon>Spiralia</taxon>
        <taxon>Lophotrochozoa</taxon>
        <taxon>Platyhelminthes</taxon>
        <taxon>Cestoda</taxon>
        <taxon>Eucestoda</taxon>
        <taxon>Cyclophyllidea</taxon>
        <taxon>Hymenolepididae</taxon>
        <taxon>Rodentolepis</taxon>
    </lineage>
</organism>
<keyword evidence="1" id="KW-0812">Transmembrane</keyword>
<evidence type="ECO:0000256" key="1">
    <source>
        <dbReference type="SAM" id="Phobius"/>
    </source>
</evidence>
<accession>A0A0R3T2C3</accession>
<evidence type="ECO:0000313" key="2">
    <source>
        <dbReference type="EMBL" id="VDN96934.1"/>
    </source>
</evidence>
<dbReference type="Proteomes" id="UP000278807">
    <property type="component" value="Unassembled WGS sequence"/>
</dbReference>
<feature type="transmembrane region" description="Helical" evidence="1">
    <location>
        <begin position="6"/>
        <end position="24"/>
    </location>
</feature>
<gene>
    <name evidence="2" type="ORF">HNAJ_LOCUS1075</name>
</gene>
<keyword evidence="1" id="KW-0472">Membrane</keyword>
<feature type="transmembrane region" description="Helical" evidence="1">
    <location>
        <begin position="75"/>
        <end position="98"/>
    </location>
</feature>
<keyword evidence="3" id="KW-1185">Reference proteome</keyword>
<proteinExistence type="predicted"/>
<feature type="transmembrane region" description="Helical" evidence="1">
    <location>
        <begin position="105"/>
        <end position="126"/>
    </location>
</feature>
<sequence length="131" mass="14054">MDRRIGYILIAFLGAFLLIFAVGFNRWHCNSSLLSPACRQQQANVITAVLLLVAALCILLAGGFLIHLIKEGPNWALLTALILFAFGAILAIAGVCYYTGNFGHWSPILASIGTGILICLLIAMAFEMAGE</sequence>
<dbReference type="EMBL" id="UZAE01000378">
    <property type="protein sequence ID" value="VDN96934.1"/>
    <property type="molecule type" value="Genomic_DNA"/>
</dbReference>
<protein>
    <submittedName>
        <fullName evidence="4">MARVEL domain-containing protein</fullName>
    </submittedName>
</protein>
<reference evidence="4" key="1">
    <citation type="submission" date="2017-02" db="UniProtKB">
        <authorList>
            <consortium name="WormBaseParasite"/>
        </authorList>
    </citation>
    <scope>IDENTIFICATION</scope>
</reference>
<evidence type="ECO:0000313" key="3">
    <source>
        <dbReference type="Proteomes" id="UP000278807"/>
    </source>
</evidence>
<dbReference type="AlphaFoldDB" id="A0A0R3T2C3"/>
<keyword evidence="1" id="KW-1133">Transmembrane helix</keyword>